<feature type="compositionally biased region" description="Polar residues" evidence="1">
    <location>
        <begin position="516"/>
        <end position="527"/>
    </location>
</feature>
<name>A0A8H4LG64_9HYPO</name>
<dbReference type="InterPro" id="IPR027417">
    <property type="entry name" value="P-loop_NTPase"/>
</dbReference>
<proteinExistence type="predicted"/>
<evidence type="ECO:0000313" key="3">
    <source>
        <dbReference type="EMBL" id="KAF4467397.1"/>
    </source>
</evidence>
<dbReference type="Proteomes" id="UP000554235">
    <property type="component" value="Unassembled WGS sequence"/>
</dbReference>
<dbReference type="GO" id="GO:0005524">
    <property type="term" value="F:ATP binding"/>
    <property type="evidence" value="ECO:0007669"/>
    <property type="project" value="InterPro"/>
</dbReference>
<dbReference type="PANTHER" id="PTHR46411">
    <property type="entry name" value="FAMILY ATPASE, PUTATIVE-RELATED"/>
    <property type="match status" value="1"/>
</dbReference>
<feature type="region of interest" description="Disordered" evidence="1">
    <location>
        <begin position="169"/>
        <end position="202"/>
    </location>
</feature>
<evidence type="ECO:0000313" key="4">
    <source>
        <dbReference type="Proteomes" id="UP000554235"/>
    </source>
</evidence>
<dbReference type="PANTHER" id="PTHR46411:SF3">
    <property type="entry name" value="AAA+ ATPASE DOMAIN-CONTAINING PROTEIN"/>
    <property type="match status" value="1"/>
</dbReference>
<dbReference type="OrthoDB" id="10042665at2759"/>
<dbReference type="Gene3D" id="3.40.50.300">
    <property type="entry name" value="P-loop containing nucleotide triphosphate hydrolases"/>
    <property type="match status" value="1"/>
</dbReference>
<dbReference type="AlphaFoldDB" id="A0A8H4LG64"/>
<protein>
    <submittedName>
        <fullName evidence="3">ATPase AAA-type core</fullName>
    </submittedName>
</protein>
<feature type="region of interest" description="Disordered" evidence="1">
    <location>
        <begin position="450"/>
        <end position="527"/>
    </location>
</feature>
<accession>A0A8H4LG64</accession>
<feature type="domain" description="ATPase AAA-type core" evidence="2">
    <location>
        <begin position="235"/>
        <end position="298"/>
    </location>
</feature>
<evidence type="ECO:0000256" key="1">
    <source>
        <dbReference type="SAM" id="MobiDB-lite"/>
    </source>
</evidence>
<dbReference type="EMBL" id="JAADYS010000752">
    <property type="protein sequence ID" value="KAF4467397.1"/>
    <property type="molecule type" value="Genomic_DNA"/>
</dbReference>
<gene>
    <name evidence="3" type="ORF">FALBO_5730</name>
</gene>
<comment type="caution">
    <text evidence="3">The sequence shown here is derived from an EMBL/GenBank/DDBJ whole genome shotgun (WGS) entry which is preliminary data.</text>
</comment>
<dbReference type="SUPFAM" id="SSF52540">
    <property type="entry name" value="P-loop containing nucleoside triphosphate hydrolases"/>
    <property type="match status" value="1"/>
</dbReference>
<organism evidence="3 4">
    <name type="scientific">Fusarium albosuccineum</name>
    <dbReference type="NCBI Taxonomy" id="1237068"/>
    <lineage>
        <taxon>Eukaryota</taxon>
        <taxon>Fungi</taxon>
        <taxon>Dikarya</taxon>
        <taxon>Ascomycota</taxon>
        <taxon>Pezizomycotina</taxon>
        <taxon>Sordariomycetes</taxon>
        <taxon>Hypocreomycetidae</taxon>
        <taxon>Hypocreales</taxon>
        <taxon>Nectriaceae</taxon>
        <taxon>Fusarium</taxon>
        <taxon>Fusarium decemcellulare species complex</taxon>
    </lineage>
</organism>
<dbReference type="Pfam" id="PF00004">
    <property type="entry name" value="AAA"/>
    <property type="match status" value="1"/>
</dbReference>
<sequence>MVGGHIGSRPEYIDGEVIGDFNEAYNDNPTYKGKLSDHETWSYLNLPSTAVNAADLLVVWSDSNRTSIISGSHEVIITQDNTQQLERDRCLKLDRYLTPDRDLTVIPEGDDLALLPRRSFVHSLKDAKFVPVNVKFLKSLHWRDDGFNQLQLQEGHKQVIQSSWDSLHSGLHPGKREGTPHHAAWRARDREDKHRRSRGPTIQTAPSTFVMRGYEPSCLRRVSARDGIPSTTLWGCILLLDEADVMLSARTSMDGSFRNSLLSVFLRRLEYYNGILFRATNRISKIDQAISSRLHLILHYKRLKQPEIEKVFRISIERLRQSERQQAEANNEQPLVVQALLNEEREDDFDGIPDEEKKPTWPAAGGHSQVDQQAQRMMSLSQGHFVKPAAPRQHPGIGAGFTMSPYGHEPQPPTTWGMNANSNRTYAAMPPGISIEQAQNFGRSSYMAVQNDSGQNPQPGGQNMGGYGQQQAPGPAMLMNNGQGMQYNATAQPSAGFRQHSFTPDERIGEFPAQNPLDNTGSSSQRL</sequence>
<evidence type="ECO:0000259" key="2">
    <source>
        <dbReference type="Pfam" id="PF00004"/>
    </source>
</evidence>
<feature type="compositionally biased region" description="Polar residues" evidence="1">
    <location>
        <begin position="480"/>
        <end position="493"/>
    </location>
</feature>
<dbReference type="InterPro" id="IPR003959">
    <property type="entry name" value="ATPase_AAA_core"/>
</dbReference>
<feature type="compositionally biased region" description="Basic and acidic residues" evidence="1">
    <location>
        <begin position="174"/>
        <end position="194"/>
    </location>
</feature>
<reference evidence="3 4" key="1">
    <citation type="submission" date="2020-01" db="EMBL/GenBank/DDBJ databases">
        <title>Identification and distribution of gene clusters putatively required for synthesis of sphingolipid metabolism inhibitors in phylogenetically diverse species of the filamentous fungus Fusarium.</title>
        <authorList>
            <person name="Kim H.-S."/>
            <person name="Busman M."/>
            <person name="Brown D.W."/>
            <person name="Divon H."/>
            <person name="Uhlig S."/>
            <person name="Proctor R.H."/>
        </authorList>
    </citation>
    <scope>NUCLEOTIDE SEQUENCE [LARGE SCALE GENOMIC DNA]</scope>
    <source>
        <strain evidence="3 4">NRRL 20459</strain>
    </source>
</reference>
<keyword evidence="4" id="KW-1185">Reference proteome</keyword>
<dbReference type="GO" id="GO:0016887">
    <property type="term" value="F:ATP hydrolysis activity"/>
    <property type="evidence" value="ECO:0007669"/>
    <property type="project" value="InterPro"/>
</dbReference>